<dbReference type="Proteomes" id="UP001208570">
    <property type="component" value="Unassembled WGS sequence"/>
</dbReference>
<dbReference type="Pfam" id="PF00100">
    <property type="entry name" value="Zona_pellucida"/>
    <property type="match status" value="1"/>
</dbReference>
<evidence type="ECO:0000256" key="4">
    <source>
        <dbReference type="SAM" id="SignalP"/>
    </source>
</evidence>
<evidence type="ECO:0000256" key="2">
    <source>
        <dbReference type="SAM" id="MobiDB-lite"/>
    </source>
</evidence>
<gene>
    <name evidence="6" type="ORF">LSH36_130g04004</name>
</gene>
<protein>
    <recommendedName>
        <fullName evidence="5">ZP domain-containing protein</fullName>
    </recommendedName>
</protein>
<evidence type="ECO:0000259" key="5">
    <source>
        <dbReference type="PROSITE" id="PS51034"/>
    </source>
</evidence>
<feature type="signal peptide" evidence="4">
    <location>
        <begin position="1"/>
        <end position="22"/>
    </location>
</feature>
<feature type="transmembrane region" description="Helical" evidence="3">
    <location>
        <begin position="397"/>
        <end position="417"/>
    </location>
</feature>
<keyword evidence="1" id="KW-1015">Disulfide bond</keyword>
<feature type="chain" id="PRO_5041974609" description="ZP domain-containing protein" evidence="4">
    <location>
        <begin position="23"/>
        <end position="438"/>
    </location>
</feature>
<name>A0AAD9JWE0_9ANNE</name>
<keyword evidence="3" id="KW-1133">Transmembrane helix</keyword>
<dbReference type="PANTHER" id="PTHR11576:SF14">
    <property type="entry name" value="ZP DOMAIN-CONTAINING PROTEIN"/>
    <property type="match status" value="1"/>
</dbReference>
<dbReference type="Gene3D" id="2.60.40.4100">
    <property type="entry name" value="Zona pellucida, ZP-C domain"/>
    <property type="match status" value="1"/>
</dbReference>
<dbReference type="InterPro" id="IPR042235">
    <property type="entry name" value="ZP-C_dom"/>
</dbReference>
<evidence type="ECO:0000256" key="3">
    <source>
        <dbReference type="SAM" id="Phobius"/>
    </source>
</evidence>
<keyword evidence="3" id="KW-0812">Transmembrane</keyword>
<evidence type="ECO:0000313" key="6">
    <source>
        <dbReference type="EMBL" id="KAK2160578.1"/>
    </source>
</evidence>
<feature type="domain" description="ZP" evidence="5">
    <location>
        <begin position="33"/>
        <end position="294"/>
    </location>
</feature>
<feature type="region of interest" description="Disordered" evidence="2">
    <location>
        <begin position="299"/>
        <end position="350"/>
    </location>
</feature>
<dbReference type="EMBL" id="JAODUP010000130">
    <property type="protein sequence ID" value="KAK2160578.1"/>
    <property type="molecule type" value="Genomic_DNA"/>
</dbReference>
<organism evidence="6 7">
    <name type="scientific">Paralvinella palmiformis</name>
    <dbReference type="NCBI Taxonomy" id="53620"/>
    <lineage>
        <taxon>Eukaryota</taxon>
        <taxon>Metazoa</taxon>
        <taxon>Spiralia</taxon>
        <taxon>Lophotrochozoa</taxon>
        <taxon>Annelida</taxon>
        <taxon>Polychaeta</taxon>
        <taxon>Sedentaria</taxon>
        <taxon>Canalipalpata</taxon>
        <taxon>Terebellida</taxon>
        <taxon>Terebelliformia</taxon>
        <taxon>Alvinellidae</taxon>
        <taxon>Paralvinella</taxon>
    </lineage>
</organism>
<accession>A0AAD9JWE0</accession>
<evidence type="ECO:0000256" key="1">
    <source>
        <dbReference type="ARBA" id="ARBA00023157"/>
    </source>
</evidence>
<dbReference type="SMART" id="SM00241">
    <property type="entry name" value="ZP"/>
    <property type="match status" value="1"/>
</dbReference>
<dbReference type="PROSITE" id="PS51034">
    <property type="entry name" value="ZP_2"/>
    <property type="match status" value="1"/>
</dbReference>
<evidence type="ECO:0000313" key="7">
    <source>
        <dbReference type="Proteomes" id="UP001208570"/>
    </source>
</evidence>
<sequence>MVLIAVCLLFWLGIGLPCGVEGEFVELSDVRIECDPSGVQIVINSTALEEAIPNLDPSTLRVGQGPWLSECIPDEAEQASAAKDFNTFKFGYGDCHPTITELTDTQLRLEYEIIGEKRQPEDGAVGGTKVSCFVPKDGLIRAKISDNTNIYDYVGTPEGQVEFGITIYKDSFMSAPIESEQEIPLGLPLWVEIKMNTTSPAEMYVRDCWATPSPSKSTDQPEHIFIRNGIIGEDDETFSPVDDVITATSYGFSFDSFMFRGSGSRVYIKCNIHVCEFEDIKNNRDACSIPKYPEFEITGRDSEELGSGSGSGYGRNLLRELTDGDEPTEDGDNNEDGDDDADENSDEENDAERVEKVFPSFFVMLSFKVKHLERKRRSAGSYRIYPRHTVFNNLRSGITLGIIIASTAMISACAILLPLHLSGEKVRCLHVKPMKRTI</sequence>
<proteinExistence type="predicted"/>
<keyword evidence="3" id="KW-0472">Membrane</keyword>
<dbReference type="PANTHER" id="PTHR11576">
    <property type="entry name" value="ZONA PELLUCIDA SPERM-BINDING PROTEIN 3"/>
    <property type="match status" value="1"/>
</dbReference>
<keyword evidence="7" id="KW-1185">Reference proteome</keyword>
<comment type="caution">
    <text evidence="6">The sequence shown here is derived from an EMBL/GenBank/DDBJ whole genome shotgun (WGS) entry which is preliminary data.</text>
</comment>
<dbReference type="AlphaFoldDB" id="A0AAD9JWE0"/>
<feature type="compositionally biased region" description="Acidic residues" evidence="2">
    <location>
        <begin position="323"/>
        <end position="350"/>
    </location>
</feature>
<reference evidence="6" key="1">
    <citation type="journal article" date="2023" name="Mol. Biol. Evol.">
        <title>Third-Generation Sequencing Reveals the Adaptive Role of the Epigenome in Three Deep-Sea Polychaetes.</title>
        <authorList>
            <person name="Perez M."/>
            <person name="Aroh O."/>
            <person name="Sun Y."/>
            <person name="Lan Y."/>
            <person name="Juniper S.K."/>
            <person name="Young C.R."/>
            <person name="Angers B."/>
            <person name="Qian P.Y."/>
        </authorList>
    </citation>
    <scope>NUCLEOTIDE SEQUENCE</scope>
    <source>
        <strain evidence="6">P08H-3</strain>
    </source>
</reference>
<dbReference type="InterPro" id="IPR001507">
    <property type="entry name" value="ZP_dom"/>
</dbReference>
<keyword evidence="4" id="KW-0732">Signal</keyword>
<dbReference type="InterPro" id="IPR055355">
    <property type="entry name" value="ZP-C"/>
</dbReference>